<evidence type="ECO:0000256" key="1">
    <source>
        <dbReference type="SAM" id="MobiDB-lite"/>
    </source>
</evidence>
<keyword evidence="4" id="KW-1185">Reference proteome</keyword>
<reference evidence="3 4" key="1">
    <citation type="journal article" date="2007" name="Science">
        <title>The Fusarium graminearum genome reveals a link between localized polymorphism and pathogen specialization.</title>
        <authorList>
            <person name="Cuomo C.A."/>
            <person name="Gueldener U."/>
            <person name="Xu J.-R."/>
            <person name="Trail F."/>
            <person name="Turgeon B.G."/>
            <person name="Di Pietro A."/>
            <person name="Walton J.D."/>
            <person name="Ma L.-J."/>
            <person name="Baker S.E."/>
            <person name="Rep M."/>
            <person name="Adam G."/>
            <person name="Antoniw J."/>
            <person name="Baldwin T."/>
            <person name="Calvo S.E."/>
            <person name="Chang Y.-L."/>
            <person name="DeCaprio D."/>
            <person name="Gale L.R."/>
            <person name="Gnerre S."/>
            <person name="Goswami R.S."/>
            <person name="Hammond-Kosack K."/>
            <person name="Harris L.J."/>
            <person name="Hilburn K."/>
            <person name="Kennell J.C."/>
            <person name="Kroken S."/>
            <person name="Magnuson J.K."/>
            <person name="Mannhaupt G."/>
            <person name="Mauceli E.W."/>
            <person name="Mewes H.-W."/>
            <person name="Mitterbauer R."/>
            <person name="Muehlbauer G."/>
            <person name="Muensterkoetter M."/>
            <person name="Nelson D."/>
            <person name="O'Donnell K."/>
            <person name="Ouellet T."/>
            <person name="Qi W."/>
            <person name="Quesneville H."/>
            <person name="Roncero M.I.G."/>
            <person name="Seong K.-Y."/>
            <person name="Tetko I.V."/>
            <person name="Urban M."/>
            <person name="Waalwijk C."/>
            <person name="Ward T.J."/>
            <person name="Yao J."/>
            <person name="Birren B.W."/>
            <person name="Kistler H.C."/>
        </authorList>
    </citation>
    <scope>NUCLEOTIDE SEQUENCE [LARGE SCALE GENOMIC DNA]</scope>
    <source>
        <strain evidence="4">ATCC MYA-4620 / CBS 123657 / FGSC 9075 / NRRL 31084 / PH-1</strain>
        <strain evidence="3">PH-1 / ATCC MYA-4620 / FGSC 9075 / NRRL 31084</strain>
    </source>
</reference>
<feature type="region of interest" description="Disordered" evidence="1">
    <location>
        <begin position="396"/>
        <end position="423"/>
    </location>
</feature>
<accession>A0A098DR09</accession>
<proteinExistence type="predicted"/>
<name>A0A098DR09_GIBZE</name>
<reference evidence="3" key="4">
    <citation type="submission" date="2017-01" db="UniProtKB">
        <authorList>
            <consortium name="EnsemblFungi"/>
        </authorList>
    </citation>
    <scope>IDENTIFICATION</scope>
    <source>
        <strain evidence="3">PH-1 / ATCC MYA-4620 / FGSC 9075 / NRRL 31084</strain>
    </source>
</reference>
<gene>
    <name evidence="3" type="primary">FG09083.1</name>
    <name evidence="2" type="ORF">FGRAMPH1_01T27967</name>
</gene>
<dbReference type="EnsemblFungi" id="CEF84295">
    <property type="protein sequence ID" value="CEF84295"/>
    <property type="gene ID" value="FGRRES_09083_M"/>
</dbReference>
<organism evidence="2 4">
    <name type="scientific">Gibberella zeae (strain ATCC MYA-4620 / CBS 123657 / FGSC 9075 / NRRL 31084 / PH-1)</name>
    <name type="common">Wheat head blight fungus</name>
    <name type="synonym">Fusarium graminearum</name>
    <dbReference type="NCBI Taxonomy" id="229533"/>
    <lineage>
        <taxon>Eukaryota</taxon>
        <taxon>Fungi</taxon>
        <taxon>Dikarya</taxon>
        <taxon>Ascomycota</taxon>
        <taxon>Pezizomycotina</taxon>
        <taxon>Sordariomycetes</taxon>
        <taxon>Hypocreomycetidae</taxon>
        <taxon>Hypocreales</taxon>
        <taxon>Nectriaceae</taxon>
        <taxon>Fusarium</taxon>
    </lineage>
</organism>
<evidence type="ECO:0000313" key="2">
    <source>
        <dbReference type="EMBL" id="CEF84295.1"/>
    </source>
</evidence>
<dbReference type="eggNOG" id="ENOG502SPEF">
    <property type="taxonomic scope" value="Eukaryota"/>
</dbReference>
<sequence length="438" mass="49426">MQPLTTKSSPWLGIHLDRDTYAPGDTITGFVYRTTPICTIDAEVSCYLHGRASVVSGLDPRLDSKFTLLTCNSGDNILFRGPLYTHNNKIERWNFSLEIPTCADSTANTGITLASYMPTAATDHQLPPTYSLYSMNVIGVFVEYFVSAKILFYERDEVQRVQAWHPIKLVHYSPNPPIADFAVKVRRYPGNVKSSRLIPGRQDEKSSLFSWAKRSSSRPSDPTFTFELVFGFPTRIQLDNQTPIPLRLAVFPNWGETSDILKNLPQKFKLLLMKVSLVTCTKVITRHGTEKYYTKAVDLGVSNAMDDLQDEIQIPCTSSWEPVDVGEMIDLRITSAGITCGWKEEQFTPSFRTYNMTVTHKLRWDIEFKVAGDTLFVKGEANVLLLRSCDEREQSTRGLGVSEVEEDDSWIRPPPEDDAPPSFADAVVMGRRIDNQET</sequence>
<dbReference type="InParanoid" id="A0A098DR09"/>
<evidence type="ECO:0000313" key="3">
    <source>
        <dbReference type="EnsemblFungi" id="CEF84295"/>
    </source>
</evidence>
<protein>
    <submittedName>
        <fullName evidence="2">Chromosome 4, complete genome</fullName>
    </submittedName>
</protein>
<dbReference type="EMBL" id="HG970335">
    <property type="protein sequence ID" value="CEF84295.1"/>
    <property type="molecule type" value="Genomic_DNA"/>
</dbReference>
<reference evidence="3 4" key="2">
    <citation type="journal article" date="2010" name="Nature">
        <title>Comparative genomics reveals mobile pathogenicity chromosomes in Fusarium.</title>
        <authorList>
            <person name="Ma L.J."/>
            <person name="van der Does H.C."/>
            <person name="Borkovich K.A."/>
            <person name="Coleman J.J."/>
            <person name="Daboussi M.J."/>
            <person name="Di Pietro A."/>
            <person name="Dufresne M."/>
            <person name="Freitag M."/>
            <person name="Grabherr M."/>
            <person name="Henrissat B."/>
            <person name="Houterman P.M."/>
            <person name="Kang S."/>
            <person name="Shim W.B."/>
            <person name="Woloshuk C."/>
            <person name="Xie X."/>
            <person name="Xu J.R."/>
            <person name="Antoniw J."/>
            <person name="Baker S.E."/>
            <person name="Bluhm B.H."/>
            <person name="Breakspear A."/>
            <person name="Brown D.W."/>
            <person name="Butchko R.A."/>
            <person name="Chapman S."/>
            <person name="Coulson R."/>
            <person name="Coutinho P.M."/>
            <person name="Danchin E.G."/>
            <person name="Diener A."/>
            <person name="Gale L.R."/>
            <person name="Gardiner D.M."/>
            <person name="Goff S."/>
            <person name="Hammond-Kosack K.E."/>
            <person name="Hilburn K."/>
            <person name="Hua-Van A."/>
            <person name="Jonkers W."/>
            <person name="Kazan K."/>
            <person name="Kodira C.D."/>
            <person name="Koehrsen M."/>
            <person name="Kumar L."/>
            <person name="Lee Y.H."/>
            <person name="Li L."/>
            <person name="Manners J.M."/>
            <person name="Miranda-Saavedra D."/>
            <person name="Mukherjee M."/>
            <person name="Park G."/>
            <person name="Park J."/>
            <person name="Park S.Y."/>
            <person name="Proctor R.H."/>
            <person name="Regev A."/>
            <person name="Ruiz-Roldan M.C."/>
            <person name="Sain D."/>
            <person name="Sakthikumar S."/>
            <person name="Sykes S."/>
            <person name="Schwartz D.C."/>
            <person name="Turgeon B.G."/>
            <person name="Wapinski I."/>
            <person name="Yoder O."/>
            <person name="Young S."/>
            <person name="Zeng Q."/>
            <person name="Zhou S."/>
            <person name="Galagan J."/>
            <person name="Cuomo C.A."/>
            <person name="Kistler H.C."/>
            <person name="Rep M."/>
        </authorList>
    </citation>
    <scope>GENOME REANNOTATION</scope>
    <source>
        <strain evidence="4">ATCC MYA-4620 / CBS 123657 / FGSC 9075 / NRRL 31084 / PH-1</strain>
        <strain evidence="3">PH-1 / ATCC MYA-4620 / FGSC 9075 / NRRL 31084</strain>
    </source>
</reference>
<accession>A0A0E0SCY2</accession>
<reference evidence="2 4" key="3">
    <citation type="journal article" date="2015" name="BMC Genomics">
        <title>The completed genome sequence of the pathogenic ascomycete fungus Fusarium graminearum.</title>
        <authorList>
            <person name="King R."/>
            <person name="Urban M."/>
            <person name="Hammond-Kosack M.C."/>
            <person name="Hassani-Pak K."/>
            <person name="Hammond-Kosack K.E."/>
        </authorList>
    </citation>
    <scope>NUCLEOTIDE SEQUENCE [LARGE SCALE GENOMIC DNA]</scope>
    <source>
        <strain evidence="4">ATCC MYA-4620 / CBS 123657 / FGSC 9075 / NRRL 31084 / PH-1</strain>
        <strain evidence="2">PH-1</strain>
    </source>
</reference>
<dbReference type="Proteomes" id="UP000070720">
    <property type="component" value="Chromosome 4"/>
</dbReference>
<dbReference type="VEuPathDB" id="FungiDB:FGRAMPH1_01G27967"/>
<evidence type="ECO:0000313" key="4">
    <source>
        <dbReference type="Proteomes" id="UP000070720"/>
    </source>
</evidence>
<dbReference type="AlphaFoldDB" id="A0A098DR09"/>